<dbReference type="EMBL" id="AYLO01000053">
    <property type="protein sequence ID" value="ESS72496.1"/>
    <property type="molecule type" value="Genomic_DNA"/>
</dbReference>
<gene>
    <name evidence="2" type="ORF">MGMO_55c00270</name>
</gene>
<comment type="caution">
    <text evidence="2">The sequence shown here is derived from an EMBL/GenBank/DDBJ whole genome shotgun (WGS) entry which is preliminary data.</text>
</comment>
<keyword evidence="3" id="KW-1185">Reference proteome</keyword>
<sequence>MNFKKSAIIALMFLAFNLCTLGEVNAASLGVKCLVFNGGSRSKILVRGTGLKGRYYVKVYSGETAIQSGEKATDSKGAIGFVFDSDPDVISANPSATPIPPDFIKNKKAVGVIRKAGTHARIGGVIEMCLPR</sequence>
<keyword evidence="1" id="KW-0732">Signal</keyword>
<organism evidence="2 3">
    <name type="scientific">Methyloglobulus morosus KoM1</name>
    <dbReference type="NCBI Taxonomy" id="1116472"/>
    <lineage>
        <taxon>Bacteria</taxon>
        <taxon>Pseudomonadati</taxon>
        <taxon>Pseudomonadota</taxon>
        <taxon>Gammaproteobacteria</taxon>
        <taxon>Methylococcales</taxon>
        <taxon>Methylococcaceae</taxon>
        <taxon>Methyloglobulus</taxon>
    </lineage>
</organism>
<dbReference type="RefSeq" id="WP_023494498.1">
    <property type="nucleotide sequence ID" value="NZ_AYLO01000053.1"/>
</dbReference>
<dbReference type="AlphaFoldDB" id="V5DYV2"/>
<accession>V5DYV2</accession>
<protein>
    <submittedName>
        <fullName evidence="2">Uncharacterized protein</fullName>
    </submittedName>
</protein>
<evidence type="ECO:0000313" key="2">
    <source>
        <dbReference type="EMBL" id="ESS72496.1"/>
    </source>
</evidence>
<dbReference type="STRING" id="1116472.MGMO_55c00270"/>
<evidence type="ECO:0000313" key="3">
    <source>
        <dbReference type="Proteomes" id="UP000017842"/>
    </source>
</evidence>
<name>V5DYV2_9GAMM</name>
<feature type="signal peptide" evidence="1">
    <location>
        <begin position="1"/>
        <end position="26"/>
    </location>
</feature>
<reference evidence="2 3" key="1">
    <citation type="journal article" date="2013" name="Genome Announc.">
        <title>Draft Genome Sequence of the Methanotrophic Gammaproteobacterium Methyloglobulus morosus DSM 22980 Strain KoM1.</title>
        <authorList>
            <person name="Poehlein A."/>
            <person name="Deutzmann J.S."/>
            <person name="Daniel R."/>
            <person name="Simeonova D.D."/>
        </authorList>
    </citation>
    <scope>NUCLEOTIDE SEQUENCE [LARGE SCALE GENOMIC DNA]</scope>
    <source>
        <strain evidence="2 3">KoM1</strain>
    </source>
</reference>
<proteinExistence type="predicted"/>
<dbReference type="Proteomes" id="UP000017842">
    <property type="component" value="Unassembled WGS sequence"/>
</dbReference>
<evidence type="ECO:0000256" key="1">
    <source>
        <dbReference type="SAM" id="SignalP"/>
    </source>
</evidence>
<feature type="chain" id="PRO_5004734159" evidence="1">
    <location>
        <begin position="27"/>
        <end position="132"/>
    </location>
</feature>